<evidence type="ECO:0000256" key="1">
    <source>
        <dbReference type="SAM" id="Phobius"/>
    </source>
</evidence>
<dbReference type="AlphaFoldDB" id="A0A0D2MXR5"/>
<keyword evidence="1" id="KW-0472">Membrane</keyword>
<keyword evidence="3" id="KW-1185">Reference proteome</keyword>
<sequence>MSSSTSKFARYRQALAAISTRTGTPLPSLILSFGIIHEITAIVPVVGIFYGAKSFGIGERVVSAVIDENQQHTGGDENYSYAKQKMRTWVEEGDRWAIRIGRRYGIFGYEKRAPGVVDNVEEMARATNHIAGDVANAVVAYGATKVKRLLLVQREDVTERVHLV</sequence>
<proteinExistence type="predicted"/>
<gene>
    <name evidence="2" type="ORF">HYPSUDRAFT_33302</name>
</gene>
<dbReference type="OrthoDB" id="5580261at2759"/>
<protein>
    <submittedName>
        <fullName evidence="2">Uncharacterized protein</fullName>
    </submittedName>
</protein>
<name>A0A0D2MXR5_HYPSF</name>
<dbReference type="InterPro" id="IPR018811">
    <property type="entry name" value="MRX11"/>
</dbReference>
<reference evidence="3" key="1">
    <citation type="submission" date="2014-04" db="EMBL/GenBank/DDBJ databases">
        <title>Evolutionary Origins and Diversification of the Mycorrhizal Mutualists.</title>
        <authorList>
            <consortium name="DOE Joint Genome Institute"/>
            <consortium name="Mycorrhizal Genomics Consortium"/>
            <person name="Kohler A."/>
            <person name="Kuo A."/>
            <person name="Nagy L.G."/>
            <person name="Floudas D."/>
            <person name="Copeland A."/>
            <person name="Barry K.W."/>
            <person name="Cichocki N."/>
            <person name="Veneault-Fourrey C."/>
            <person name="LaButti K."/>
            <person name="Lindquist E.A."/>
            <person name="Lipzen A."/>
            <person name="Lundell T."/>
            <person name="Morin E."/>
            <person name="Murat C."/>
            <person name="Riley R."/>
            <person name="Ohm R."/>
            <person name="Sun H."/>
            <person name="Tunlid A."/>
            <person name="Henrissat B."/>
            <person name="Grigoriev I.V."/>
            <person name="Hibbett D.S."/>
            <person name="Martin F."/>
        </authorList>
    </citation>
    <scope>NUCLEOTIDE SEQUENCE [LARGE SCALE GENOMIC DNA]</scope>
    <source>
        <strain evidence="3">FD-334 SS-4</strain>
    </source>
</reference>
<dbReference type="STRING" id="945553.A0A0D2MXR5"/>
<dbReference type="OMA" id="REWMVEG"/>
<dbReference type="Proteomes" id="UP000054270">
    <property type="component" value="Unassembled WGS sequence"/>
</dbReference>
<evidence type="ECO:0000313" key="2">
    <source>
        <dbReference type="EMBL" id="KJA28883.1"/>
    </source>
</evidence>
<keyword evidence="1" id="KW-1133">Transmembrane helix</keyword>
<dbReference type="EMBL" id="KN817520">
    <property type="protein sequence ID" value="KJA28883.1"/>
    <property type="molecule type" value="Genomic_DNA"/>
</dbReference>
<accession>A0A0D2MXR5</accession>
<dbReference type="Pfam" id="PF10306">
    <property type="entry name" value="FLILHELTA"/>
    <property type="match status" value="1"/>
</dbReference>
<evidence type="ECO:0000313" key="3">
    <source>
        <dbReference type="Proteomes" id="UP000054270"/>
    </source>
</evidence>
<organism evidence="2 3">
    <name type="scientific">Hypholoma sublateritium (strain FD-334 SS-4)</name>
    <dbReference type="NCBI Taxonomy" id="945553"/>
    <lineage>
        <taxon>Eukaryota</taxon>
        <taxon>Fungi</taxon>
        <taxon>Dikarya</taxon>
        <taxon>Basidiomycota</taxon>
        <taxon>Agaricomycotina</taxon>
        <taxon>Agaricomycetes</taxon>
        <taxon>Agaricomycetidae</taxon>
        <taxon>Agaricales</taxon>
        <taxon>Agaricineae</taxon>
        <taxon>Strophariaceae</taxon>
        <taxon>Hypholoma</taxon>
    </lineage>
</organism>
<keyword evidence="1" id="KW-0812">Transmembrane</keyword>
<feature type="transmembrane region" description="Helical" evidence="1">
    <location>
        <begin position="29"/>
        <end position="50"/>
    </location>
</feature>